<evidence type="ECO:0000313" key="2">
    <source>
        <dbReference type="EMBL" id="QBB71888.1"/>
    </source>
</evidence>
<dbReference type="EMBL" id="CP035704">
    <property type="protein sequence ID" value="QBB71888.1"/>
    <property type="molecule type" value="Genomic_DNA"/>
</dbReference>
<organism evidence="2 3">
    <name type="scientific">Pseudolysobacter antarcticus</name>
    <dbReference type="NCBI Taxonomy" id="2511995"/>
    <lineage>
        <taxon>Bacteria</taxon>
        <taxon>Pseudomonadati</taxon>
        <taxon>Pseudomonadota</taxon>
        <taxon>Gammaproteobacteria</taxon>
        <taxon>Lysobacterales</taxon>
        <taxon>Rhodanobacteraceae</taxon>
        <taxon>Pseudolysobacter</taxon>
    </lineage>
</organism>
<keyword evidence="1" id="KW-0812">Transmembrane</keyword>
<proteinExistence type="predicted"/>
<evidence type="ECO:0000313" key="3">
    <source>
        <dbReference type="Proteomes" id="UP000291562"/>
    </source>
</evidence>
<accession>A0A411HN30</accession>
<protein>
    <submittedName>
        <fullName evidence="2">Uncharacterized protein</fullName>
    </submittedName>
</protein>
<dbReference type="Proteomes" id="UP000291562">
    <property type="component" value="Chromosome"/>
</dbReference>
<evidence type="ECO:0000256" key="1">
    <source>
        <dbReference type="SAM" id="Phobius"/>
    </source>
</evidence>
<keyword evidence="1" id="KW-0472">Membrane</keyword>
<keyword evidence="1" id="KW-1133">Transmembrane helix</keyword>
<gene>
    <name evidence="2" type="ORF">ELE36_16835</name>
</gene>
<name>A0A411HN30_9GAMM</name>
<feature type="transmembrane region" description="Helical" evidence="1">
    <location>
        <begin position="58"/>
        <end position="77"/>
    </location>
</feature>
<dbReference type="RefSeq" id="WP_129835341.1">
    <property type="nucleotide sequence ID" value="NZ_CP035704.1"/>
</dbReference>
<sequence length="207" mass="22149">MSDLPHEHGMNTPDSTAAKTLASALRGLAQVQPETSLWPALEASLLHRQKPLRTRWSYALPAALAASIALLALPFFWRAVNTPQATSAMHSDVALNVLPADPKGVDAMPQINALRQQSQVLEGWLSAARNSNSSARDLLASSEIEDMIGLVDVQLAASDKQTDALPLWRQRIALLQDLAALRYTGASLAANGISGETVPASPTTWIN</sequence>
<dbReference type="AlphaFoldDB" id="A0A411HN30"/>
<dbReference type="OrthoDB" id="5966600at2"/>
<keyword evidence="3" id="KW-1185">Reference proteome</keyword>
<dbReference type="KEGG" id="xbc:ELE36_16835"/>
<reference evidence="2 3" key="1">
    <citation type="submission" date="2019-01" db="EMBL/GenBank/DDBJ databases">
        <title>Pseudolysobacter antarctica gen. nov., sp. nov., isolated from Fildes Peninsula, Antarctica.</title>
        <authorList>
            <person name="Wei Z."/>
            <person name="Peng F."/>
        </authorList>
    </citation>
    <scope>NUCLEOTIDE SEQUENCE [LARGE SCALE GENOMIC DNA]</scope>
    <source>
        <strain evidence="2 3">AQ6-296</strain>
    </source>
</reference>